<gene>
    <name evidence="1" type="ORF">HMPREF1555_01031</name>
</gene>
<sequence length="59" mass="6765">MLLWASSESVFTGCKSLLVRGYKYSATVPMGQRLDQKSFECCSACYFVTFHRHFCENVT</sequence>
<protein>
    <submittedName>
        <fullName evidence="1">Uncharacterized protein</fullName>
    </submittedName>
</protein>
<dbReference type="AlphaFoldDB" id="A0A0E2LRF2"/>
<dbReference type="HOGENOM" id="CLU_2956690_0_0_10"/>
<proteinExistence type="predicted"/>
<dbReference type="Proteomes" id="UP000016630">
    <property type="component" value="Unassembled WGS sequence"/>
</dbReference>
<accession>A0A0E2LRF2</accession>
<organism evidence="1 2">
    <name type="scientific">Porphyromonas gingivalis F0570</name>
    <dbReference type="NCBI Taxonomy" id="1227271"/>
    <lineage>
        <taxon>Bacteria</taxon>
        <taxon>Pseudomonadati</taxon>
        <taxon>Bacteroidota</taxon>
        <taxon>Bacteroidia</taxon>
        <taxon>Bacteroidales</taxon>
        <taxon>Porphyromonadaceae</taxon>
        <taxon>Porphyromonas</taxon>
    </lineage>
</organism>
<evidence type="ECO:0000313" key="2">
    <source>
        <dbReference type="Proteomes" id="UP000016630"/>
    </source>
</evidence>
<reference evidence="1 2" key="1">
    <citation type="submission" date="2013-06" db="EMBL/GenBank/DDBJ databases">
        <authorList>
            <person name="Weinstock G."/>
            <person name="Sodergren E."/>
            <person name="Lobos E.A."/>
            <person name="Fulton L."/>
            <person name="Fulton R."/>
            <person name="Courtney L."/>
            <person name="Fronick C."/>
            <person name="O'Laughlin M."/>
            <person name="Godfrey J."/>
            <person name="Wilson R.M."/>
            <person name="Miner T."/>
            <person name="Farmer C."/>
            <person name="Delehaunty K."/>
            <person name="Cordes M."/>
            <person name="Minx P."/>
            <person name="Tomlinson C."/>
            <person name="Chen J."/>
            <person name="Wollam A."/>
            <person name="Pepin K.H."/>
            <person name="Bhonagiri V."/>
            <person name="Zhang X."/>
            <person name="Warren W."/>
            <person name="Mitreva M."/>
            <person name="Mardis E.R."/>
            <person name="Wilson R.K."/>
        </authorList>
    </citation>
    <scope>NUCLEOTIDE SEQUENCE [LARGE SCALE GENOMIC DNA]</scope>
    <source>
        <strain evidence="1 2">F0570</strain>
    </source>
</reference>
<comment type="caution">
    <text evidence="1">The sequence shown here is derived from an EMBL/GenBank/DDBJ whole genome shotgun (WGS) entry which is preliminary data.</text>
</comment>
<dbReference type="EMBL" id="AWUW01000074">
    <property type="protein sequence ID" value="ERJ66628.1"/>
    <property type="molecule type" value="Genomic_DNA"/>
</dbReference>
<name>A0A0E2LRF2_PORGN</name>
<evidence type="ECO:0000313" key="1">
    <source>
        <dbReference type="EMBL" id="ERJ66628.1"/>
    </source>
</evidence>